<name>Q0FGT7_SALBH</name>
<dbReference type="eggNOG" id="ENOG5033WNS">
    <property type="taxonomic scope" value="Bacteria"/>
</dbReference>
<protein>
    <submittedName>
        <fullName evidence="1">5'-methylthioadenosine phosphorylase</fullName>
        <ecNumber evidence="1">2.4.2.28</ecNumber>
    </submittedName>
</protein>
<keyword evidence="2" id="KW-1185">Reference proteome</keyword>
<comment type="caution">
    <text evidence="1">The sequence shown here is derived from an EMBL/GenBank/DDBJ whole genome shotgun (WGS) entry which is preliminary data.</text>
</comment>
<dbReference type="GO" id="GO:0017061">
    <property type="term" value="F:S-methyl-5-thioadenosine phosphorylase activity"/>
    <property type="evidence" value="ECO:0007669"/>
    <property type="project" value="UniProtKB-EC"/>
</dbReference>
<gene>
    <name evidence="1" type="ORF">R2601_17878</name>
</gene>
<dbReference type="AlphaFoldDB" id="Q0FGT7"/>
<keyword evidence="1" id="KW-0328">Glycosyltransferase</keyword>
<dbReference type="OrthoDB" id="7858350at2"/>
<sequence length="242" mass="25698">MVKPVMTAIGLTAFLVVCFALLTGVSKMDVSIKNEMQRHLGNEPLEAGDIVALSPDGTRIEALLCSVELSPDQSPNSEIRSRYYNVLDAAEEKVFAFARRSKEIFGLGSGGAPVTAASLTGLSFTGEVSRIEGSPQSRIRSDCFCDVVTAVVERKKTACIVIKSLVETRLREDSSLSRNTVGVSFQSDPLLFSEPERFAAACPDLNRGAIAPTGGSCAGASGFTLDVVARAKVGLIREVPLP</sequence>
<accession>Q0FGT7</accession>
<organism evidence="1 2">
    <name type="scientific">Salipiger bermudensis (strain DSM 26914 / JCM 13377 / KCTC 12554 / HTCC2601)</name>
    <name type="common">Pelagibaca bermudensis</name>
    <dbReference type="NCBI Taxonomy" id="314265"/>
    <lineage>
        <taxon>Bacteria</taxon>
        <taxon>Pseudomonadati</taxon>
        <taxon>Pseudomonadota</taxon>
        <taxon>Alphaproteobacteria</taxon>
        <taxon>Rhodobacterales</taxon>
        <taxon>Roseobacteraceae</taxon>
        <taxon>Salipiger</taxon>
    </lineage>
</organism>
<evidence type="ECO:0000313" key="1">
    <source>
        <dbReference type="EMBL" id="EAU43407.1"/>
    </source>
</evidence>
<dbReference type="Proteomes" id="UP000006230">
    <property type="component" value="Unassembled WGS sequence"/>
</dbReference>
<dbReference type="EMBL" id="AATQ01000095">
    <property type="protein sequence ID" value="EAU43407.1"/>
    <property type="molecule type" value="Genomic_DNA"/>
</dbReference>
<dbReference type="RefSeq" id="WP_007797444.1">
    <property type="nucleotide sequence ID" value="NZ_DS022276.1"/>
</dbReference>
<keyword evidence="1" id="KW-0808">Transferase</keyword>
<proteinExistence type="predicted"/>
<evidence type="ECO:0000313" key="2">
    <source>
        <dbReference type="Proteomes" id="UP000006230"/>
    </source>
</evidence>
<dbReference type="EC" id="2.4.2.28" evidence="1"/>
<reference evidence="1 2" key="1">
    <citation type="journal article" date="2010" name="J. Bacteriol.">
        <title>Genome sequences of Pelagibaca bermudensis HTCC2601T and Maritimibacter alkaliphilus HTCC2654T, the type strains of two marine Roseobacter genera.</title>
        <authorList>
            <person name="Thrash J.C."/>
            <person name="Cho J.C."/>
            <person name="Ferriera S."/>
            <person name="Johnson J."/>
            <person name="Vergin K.L."/>
            <person name="Giovannoni S.J."/>
        </authorList>
    </citation>
    <scope>NUCLEOTIDE SEQUENCE [LARGE SCALE GENOMIC DNA]</scope>
    <source>
        <strain evidence="2">DSM 26914 / JCM 13377 / KCTC 12554 / HTCC2601</strain>
    </source>
</reference>
<dbReference type="HOGENOM" id="CLU_1146358_0_0_5"/>